<evidence type="ECO:0000313" key="2">
    <source>
        <dbReference type="Proteomes" id="UP000308600"/>
    </source>
</evidence>
<protein>
    <submittedName>
        <fullName evidence="1">Uncharacterized protein</fullName>
    </submittedName>
</protein>
<sequence>MGIIEDVLGTLLVGIFINTYMYGVVSHQYVTYFSLCFQDNWRVKSTVCAVFLLDTTQSISIIYMAWYYCIENFSNEIALIHSLWPYPFAAITTCLTAFLTQSFMTHRIYRFTGNTFLCLVISLLVVASLGAGLATGISSWMVKSALELPRVRPTVLTWLCIQVATDCMIAIVLIFILSKSRTGFSKSDTVVNRLIRATIQTGFLTSICAILALAFFVTSPLKNTYAIVGMPMGRIYSLTLMDTLLSRESLRNIIATGPGHSKQDRESSWVNSATLSGTSNNIQMHIQKEVFVESVVVEEGPGSPRKFDSKYHSKSMIGIAE</sequence>
<proteinExistence type="predicted"/>
<gene>
    <name evidence="1" type="ORF">BDN72DRAFT_958848</name>
</gene>
<evidence type="ECO:0000313" key="1">
    <source>
        <dbReference type="EMBL" id="TFK70364.1"/>
    </source>
</evidence>
<accession>A0ACD3AYF7</accession>
<name>A0ACD3AYF7_9AGAR</name>
<reference evidence="1 2" key="1">
    <citation type="journal article" date="2019" name="Nat. Ecol. Evol.">
        <title>Megaphylogeny resolves global patterns of mushroom evolution.</title>
        <authorList>
            <person name="Varga T."/>
            <person name="Krizsan K."/>
            <person name="Foldi C."/>
            <person name="Dima B."/>
            <person name="Sanchez-Garcia M."/>
            <person name="Sanchez-Ramirez S."/>
            <person name="Szollosi G.J."/>
            <person name="Szarkandi J.G."/>
            <person name="Papp V."/>
            <person name="Albert L."/>
            <person name="Andreopoulos W."/>
            <person name="Angelini C."/>
            <person name="Antonin V."/>
            <person name="Barry K.W."/>
            <person name="Bougher N.L."/>
            <person name="Buchanan P."/>
            <person name="Buyck B."/>
            <person name="Bense V."/>
            <person name="Catcheside P."/>
            <person name="Chovatia M."/>
            <person name="Cooper J."/>
            <person name="Damon W."/>
            <person name="Desjardin D."/>
            <person name="Finy P."/>
            <person name="Geml J."/>
            <person name="Haridas S."/>
            <person name="Hughes K."/>
            <person name="Justo A."/>
            <person name="Karasinski D."/>
            <person name="Kautmanova I."/>
            <person name="Kiss B."/>
            <person name="Kocsube S."/>
            <person name="Kotiranta H."/>
            <person name="LaButti K.M."/>
            <person name="Lechner B.E."/>
            <person name="Liimatainen K."/>
            <person name="Lipzen A."/>
            <person name="Lukacs Z."/>
            <person name="Mihaltcheva S."/>
            <person name="Morgado L.N."/>
            <person name="Niskanen T."/>
            <person name="Noordeloos M.E."/>
            <person name="Ohm R.A."/>
            <person name="Ortiz-Santana B."/>
            <person name="Ovrebo C."/>
            <person name="Racz N."/>
            <person name="Riley R."/>
            <person name="Savchenko A."/>
            <person name="Shiryaev A."/>
            <person name="Soop K."/>
            <person name="Spirin V."/>
            <person name="Szebenyi C."/>
            <person name="Tomsovsky M."/>
            <person name="Tulloss R.E."/>
            <person name="Uehling J."/>
            <person name="Grigoriev I.V."/>
            <person name="Vagvolgyi C."/>
            <person name="Papp T."/>
            <person name="Martin F.M."/>
            <person name="Miettinen O."/>
            <person name="Hibbett D.S."/>
            <person name="Nagy L.G."/>
        </authorList>
    </citation>
    <scope>NUCLEOTIDE SEQUENCE [LARGE SCALE GENOMIC DNA]</scope>
    <source>
        <strain evidence="1 2">NL-1719</strain>
    </source>
</reference>
<dbReference type="EMBL" id="ML208314">
    <property type="protein sequence ID" value="TFK70364.1"/>
    <property type="molecule type" value="Genomic_DNA"/>
</dbReference>
<organism evidence="1 2">
    <name type="scientific">Pluteus cervinus</name>
    <dbReference type="NCBI Taxonomy" id="181527"/>
    <lineage>
        <taxon>Eukaryota</taxon>
        <taxon>Fungi</taxon>
        <taxon>Dikarya</taxon>
        <taxon>Basidiomycota</taxon>
        <taxon>Agaricomycotina</taxon>
        <taxon>Agaricomycetes</taxon>
        <taxon>Agaricomycetidae</taxon>
        <taxon>Agaricales</taxon>
        <taxon>Pluteineae</taxon>
        <taxon>Pluteaceae</taxon>
        <taxon>Pluteus</taxon>
    </lineage>
</organism>
<dbReference type="Proteomes" id="UP000308600">
    <property type="component" value="Unassembled WGS sequence"/>
</dbReference>
<keyword evidence="2" id="KW-1185">Reference proteome</keyword>